<feature type="chain" id="PRO_5045297017" description="DUF4138 domain-containing protein" evidence="1">
    <location>
        <begin position="20"/>
        <end position="199"/>
    </location>
</feature>
<evidence type="ECO:0000313" key="3">
    <source>
        <dbReference type="Proteomes" id="UP001589733"/>
    </source>
</evidence>
<sequence length="199" mass="21694">MKKFMLLAALLTGTGVAQSQTLFINGVALQAKPVQLNGETYYQFRASDLTRVGAITAGGISPNIQAIKGCVGDTLFNGVYTVQLLKVLRESGRFGVTVKVSNASKKELYNFMLFSPSDVKAATGTGQALDLNNYETSWVEKLLPGANITLTTYNDTVAAKGFTRLLIRPKTDALEEIREAKLPLAKVYNMEFDLTCQKK</sequence>
<keyword evidence="1" id="KW-0732">Signal</keyword>
<dbReference type="RefSeq" id="WP_380009504.1">
    <property type="nucleotide sequence ID" value="NZ_JBHLYR010000031.1"/>
</dbReference>
<evidence type="ECO:0008006" key="4">
    <source>
        <dbReference type="Google" id="ProtNLM"/>
    </source>
</evidence>
<comment type="caution">
    <text evidence="2">The sequence shown here is derived from an EMBL/GenBank/DDBJ whole genome shotgun (WGS) entry which is preliminary data.</text>
</comment>
<gene>
    <name evidence="2" type="ORF">ACFFLM_11070</name>
</gene>
<accession>A0ABV6AYE3</accession>
<protein>
    <recommendedName>
        <fullName evidence="4">DUF4138 domain-containing protein</fullName>
    </recommendedName>
</protein>
<dbReference type="Proteomes" id="UP001589733">
    <property type="component" value="Unassembled WGS sequence"/>
</dbReference>
<dbReference type="EMBL" id="JBHLYR010000031">
    <property type="protein sequence ID" value="MFB9992508.1"/>
    <property type="molecule type" value="Genomic_DNA"/>
</dbReference>
<organism evidence="2 3">
    <name type="scientific">Deinococcus oregonensis</name>
    <dbReference type="NCBI Taxonomy" id="1805970"/>
    <lineage>
        <taxon>Bacteria</taxon>
        <taxon>Thermotogati</taxon>
        <taxon>Deinococcota</taxon>
        <taxon>Deinococci</taxon>
        <taxon>Deinococcales</taxon>
        <taxon>Deinococcaceae</taxon>
        <taxon>Deinococcus</taxon>
    </lineage>
</organism>
<keyword evidence="3" id="KW-1185">Reference proteome</keyword>
<reference evidence="2 3" key="1">
    <citation type="submission" date="2024-09" db="EMBL/GenBank/DDBJ databases">
        <authorList>
            <person name="Sun Q."/>
            <person name="Mori K."/>
        </authorList>
    </citation>
    <scope>NUCLEOTIDE SEQUENCE [LARGE SCALE GENOMIC DNA]</scope>
    <source>
        <strain evidence="2 3">JCM 13503</strain>
    </source>
</reference>
<feature type="signal peptide" evidence="1">
    <location>
        <begin position="1"/>
        <end position="19"/>
    </location>
</feature>
<evidence type="ECO:0000313" key="2">
    <source>
        <dbReference type="EMBL" id="MFB9992508.1"/>
    </source>
</evidence>
<proteinExistence type="predicted"/>
<evidence type="ECO:0000256" key="1">
    <source>
        <dbReference type="SAM" id="SignalP"/>
    </source>
</evidence>
<name>A0ABV6AYE3_9DEIO</name>